<dbReference type="Gene3D" id="3.40.50.300">
    <property type="entry name" value="P-loop containing nucleotide triphosphate hydrolases"/>
    <property type="match status" value="1"/>
</dbReference>
<evidence type="ECO:0008006" key="3">
    <source>
        <dbReference type="Google" id="ProtNLM"/>
    </source>
</evidence>
<dbReference type="EMBL" id="JABBWK010000188">
    <property type="protein sequence ID" value="KAG1887962.1"/>
    <property type="molecule type" value="Genomic_DNA"/>
</dbReference>
<proteinExistence type="predicted"/>
<keyword evidence="2" id="KW-1185">Reference proteome</keyword>
<name>A0AAD4HCF7_9AGAM</name>
<dbReference type="AlphaFoldDB" id="A0AAD4HCF7"/>
<comment type="caution">
    <text evidence="1">The sequence shown here is derived from an EMBL/GenBank/DDBJ whole genome shotgun (WGS) entry which is preliminary data.</text>
</comment>
<accession>A0AAD4HCF7</accession>
<feature type="non-terminal residue" evidence="1">
    <location>
        <position position="299"/>
    </location>
</feature>
<dbReference type="GeneID" id="64657687"/>
<gene>
    <name evidence="1" type="ORF">F5891DRAFT_1076488</name>
</gene>
<dbReference type="InterPro" id="IPR027417">
    <property type="entry name" value="P-loop_NTPase"/>
</dbReference>
<evidence type="ECO:0000313" key="1">
    <source>
        <dbReference type="EMBL" id="KAG1887962.1"/>
    </source>
</evidence>
<dbReference type="RefSeq" id="XP_041217038.1">
    <property type="nucleotide sequence ID" value="XM_041363389.1"/>
</dbReference>
<dbReference type="Proteomes" id="UP001195769">
    <property type="component" value="Unassembled WGS sequence"/>
</dbReference>
<organism evidence="1 2">
    <name type="scientific">Suillus fuscotomentosus</name>
    <dbReference type="NCBI Taxonomy" id="1912939"/>
    <lineage>
        <taxon>Eukaryota</taxon>
        <taxon>Fungi</taxon>
        <taxon>Dikarya</taxon>
        <taxon>Basidiomycota</taxon>
        <taxon>Agaricomycotina</taxon>
        <taxon>Agaricomycetes</taxon>
        <taxon>Agaricomycetidae</taxon>
        <taxon>Boletales</taxon>
        <taxon>Suillineae</taxon>
        <taxon>Suillaceae</taxon>
        <taxon>Suillus</taxon>
    </lineage>
</organism>
<evidence type="ECO:0000313" key="2">
    <source>
        <dbReference type="Proteomes" id="UP001195769"/>
    </source>
</evidence>
<reference evidence="1" key="1">
    <citation type="journal article" date="2020" name="New Phytol.">
        <title>Comparative genomics reveals dynamic genome evolution in host specialist ectomycorrhizal fungi.</title>
        <authorList>
            <person name="Lofgren L.A."/>
            <person name="Nguyen N.H."/>
            <person name="Vilgalys R."/>
            <person name="Ruytinx J."/>
            <person name="Liao H.L."/>
            <person name="Branco S."/>
            <person name="Kuo A."/>
            <person name="LaButti K."/>
            <person name="Lipzen A."/>
            <person name="Andreopoulos W."/>
            <person name="Pangilinan J."/>
            <person name="Riley R."/>
            <person name="Hundley H."/>
            <person name="Na H."/>
            <person name="Barry K."/>
            <person name="Grigoriev I.V."/>
            <person name="Stajich J.E."/>
            <person name="Kennedy P.G."/>
        </authorList>
    </citation>
    <scope>NUCLEOTIDE SEQUENCE</scope>
    <source>
        <strain evidence="1">FC203</strain>
    </source>
</reference>
<sequence>MFLSASDISLKSVMDNMQILHECRDSRDDHFAERLRSLRTKSNVDRSHTSGTRYSEEDCYIQDTDVLEHLQAIDSCHSVHRARSNDTLMNCLYHAERSGMWQMGFCHAVSNENSDESGDATECVMADDRSLEDAWEAEYNNRRDAWKNKISVSNDQTSPVNDLNNQVRTDTNVMHSAIRDGNAFRNAEEQQDLNGDCSNGVRNRRSETDIEDDSSSIDGMIHEFSLNLEQARAFRIVAEHSINRSPEQLRMYIGGCGGTGKSQVINVLKEFFRRRNEERRFRLTSYTGVAAEKYDAKQI</sequence>
<protein>
    <recommendedName>
        <fullName evidence="3">ATP-dependent DNA helicase</fullName>
    </recommendedName>
</protein>